<evidence type="ECO:0000313" key="1">
    <source>
        <dbReference type="EMBL" id="CAG5090608.1"/>
    </source>
</evidence>
<organism evidence="1 2">
    <name type="scientific">Cotesia congregata</name>
    <name type="common">Parasitoid wasp</name>
    <name type="synonym">Apanteles congregatus</name>
    <dbReference type="NCBI Taxonomy" id="51543"/>
    <lineage>
        <taxon>Eukaryota</taxon>
        <taxon>Metazoa</taxon>
        <taxon>Ecdysozoa</taxon>
        <taxon>Arthropoda</taxon>
        <taxon>Hexapoda</taxon>
        <taxon>Insecta</taxon>
        <taxon>Pterygota</taxon>
        <taxon>Neoptera</taxon>
        <taxon>Endopterygota</taxon>
        <taxon>Hymenoptera</taxon>
        <taxon>Apocrita</taxon>
        <taxon>Ichneumonoidea</taxon>
        <taxon>Braconidae</taxon>
        <taxon>Microgastrinae</taxon>
        <taxon>Cotesia</taxon>
    </lineage>
</organism>
<sequence length="312" mass="35944">MQRGGRPKHSFWEEGGFKSIRQNGKQVASCLRCSKIINNTAEQRLKSHRKTCIWEVENSNIDDSSDDSVVRHLSLKLKNRSGSYEENNNCTTTCNTDGVITLSTVKLKKNTPKINSFIDKISETEHSKLDEALSYFFFTALSIDIYAQAVADWARENDLEINYKKTKVMILGSKHKLKLLENFELPEIIIDGNVIPYTNSTKHLGVHLSNNLSWNMHISQVSRKVYGSLNSEPKFLRDLFIEEDPVIRRSQRIANRNNNITFKIINFVTTTYEHSFVMSAIRFWQDLPPEISNSLGLESFKTRVFDFLINLE</sequence>
<reference evidence="1" key="1">
    <citation type="submission" date="2021-04" db="EMBL/GenBank/DDBJ databases">
        <authorList>
            <person name="Chebbi M.A.C M."/>
        </authorList>
    </citation>
    <scope>NUCLEOTIDE SEQUENCE</scope>
</reference>
<accession>A0A8J2HB67</accession>
<gene>
    <name evidence="1" type="ORF">HICCMSTLAB_LOCUS5694</name>
</gene>
<name>A0A8J2HB67_COTCN</name>
<evidence type="ECO:0000313" key="2">
    <source>
        <dbReference type="Proteomes" id="UP000786811"/>
    </source>
</evidence>
<protein>
    <submittedName>
        <fullName evidence="1">Uncharacterized protein</fullName>
    </submittedName>
</protein>
<dbReference type="Proteomes" id="UP000786811">
    <property type="component" value="Unassembled WGS sequence"/>
</dbReference>
<keyword evidence="2" id="KW-1185">Reference proteome</keyword>
<dbReference type="AlphaFoldDB" id="A0A8J2HB67"/>
<comment type="caution">
    <text evidence="1">The sequence shown here is derived from an EMBL/GenBank/DDBJ whole genome shotgun (WGS) entry which is preliminary data.</text>
</comment>
<proteinExistence type="predicted"/>
<dbReference type="EMBL" id="CAJNRD030001119">
    <property type="protein sequence ID" value="CAG5090608.1"/>
    <property type="molecule type" value="Genomic_DNA"/>
</dbReference>
<dbReference type="OrthoDB" id="9268520at2759"/>